<accession>A0A6J7AHE0</accession>
<sequence length="316" mass="31792">MVGRRLLPLFGGFVVGSLTAMQARANGELSNYAGNGIEAALMNFGSGLVIVSALVIFLPSVRLGLWSTIRAIEAGKLKWWHLLGGVVGGLFVAVQSTVVPMIGVAIFTVAVVAGQSANSLVVDRIGLGPAGRKPITIGRVVSAVLAVLAVTLAAADRFISGSVAIAAVAMAVIAGLGLAVQQALNGRISIAAGSPLAATFYNFVFGTALLASAFGLAWALTDTDPGTILGGPWWAYTGGLVGVFLIGVAAWSVPIIGVLAFALVSIAGQLSGALLLDVVAPTATTTIGWNLAAGVLLAFVAVAASSLGRLRPRVGP</sequence>
<feature type="transmembrane region" description="Helical" evidence="1">
    <location>
        <begin position="161"/>
        <end position="180"/>
    </location>
</feature>
<reference evidence="2" key="1">
    <citation type="submission" date="2020-05" db="EMBL/GenBank/DDBJ databases">
        <authorList>
            <person name="Chiriac C."/>
            <person name="Salcher M."/>
            <person name="Ghai R."/>
            <person name="Kavagutti S V."/>
        </authorList>
    </citation>
    <scope>NUCLEOTIDE SEQUENCE</scope>
</reference>
<feature type="transmembrane region" description="Helical" evidence="1">
    <location>
        <begin position="233"/>
        <end position="251"/>
    </location>
</feature>
<dbReference type="EMBL" id="CAFABK010000046">
    <property type="protein sequence ID" value="CAB4832257.1"/>
    <property type="molecule type" value="Genomic_DNA"/>
</dbReference>
<name>A0A6J7AHE0_9ZZZZ</name>
<dbReference type="AlphaFoldDB" id="A0A6J7AHE0"/>
<dbReference type="PANTHER" id="PTHR34821">
    <property type="entry name" value="INNER MEMBRANE PROTEIN YDCZ"/>
    <property type="match status" value="1"/>
</dbReference>
<gene>
    <name evidence="2" type="ORF">UFOPK3204_01078</name>
</gene>
<evidence type="ECO:0000256" key="1">
    <source>
        <dbReference type="SAM" id="Phobius"/>
    </source>
</evidence>
<feature type="transmembrane region" description="Helical" evidence="1">
    <location>
        <begin position="77"/>
        <end position="95"/>
    </location>
</feature>
<dbReference type="Pfam" id="PF04657">
    <property type="entry name" value="DMT_YdcZ"/>
    <property type="match status" value="2"/>
</dbReference>
<feature type="transmembrane region" description="Helical" evidence="1">
    <location>
        <begin position="200"/>
        <end position="221"/>
    </location>
</feature>
<feature type="transmembrane region" description="Helical" evidence="1">
    <location>
        <begin position="258"/>
        <end position="280"/>
    </location>
</feature>
<dbReference type="InterPro" id="IPR006750">
    <property type="entry name" value="YdcZ"/>
</dbReference>
<keyword evidence="1" id="KW-1133">Transmembrane helix</keyword>
<organism evidence="2">
    <name type="scientific">freshwater metagenome</name>
    <dbReference type="NCBI Taxonomy" id="449393"/>
    <lineage>
        <taxon>unclassified sequences</taxon>
        <taxon>metagenomes</taxon>
        <taxon>ecological metagenomes</taxon>
    </lineage>
</organism>
<feature type="transmembrane region" description="Helical" evidence="1">
    <location>
        <begin position="134"/>
        <end position="155"/>
    </location>
</feature>
<feature type="transmembrane region" description="Helical" evidence="1">
    <location>
        <begin position="41"/>
        <end position="65"/>
    </location>
</feature>
<proteinExistence type="predicted"/>
<keyword evidence="1" id="KW-0472">Membrane</keyword>
<dbReference type="PANTHER" id="PTHR34821:SF2">
    <property type="entry name" value="INNER MEMBRANE PROTEIN YDCZ"/>
    <property type="match status" value="1"/>
</dbReference>
<feature type="transmembrane region" description="Helical" evidence="1">
    <location>
        <begin position="286"/>
        <end position="307"/>
    </location>
</feature>
<keyword evidence="1" id="KW-0812">Transmembrane</keyword>
<dbReference type="GO" id="GO:0005886">
    <property type="term" value="C:plasma membrane"/>
    <property type="evidence" value="ECO:0007669"/>
    <property type="project" value="TreeGrafter"/>
</dbReference>
<protein>
    <submittedName>
        <fullName evidence="2">Unannotated protein</fullName>
    </submittedName>
</protein>
<feature type="transmembrane region" description="Helical" evidence="1">
    <location>
        <begin position="101"/>
        <end position="122"/>
    </location>
</feature>
<evidence type="ECO:0000313" key="2">
    <source>
        <dbReference type="EMBL" id="CAB4832257.1"/>
    </source>
</evidence>